<comment type="catalytic activity">
    <reaction evidence="1">
        <text>adenosine(2030) in 23S rRNA + S-adenosyl-L-methionine = N(6)-methyladenosine(2030) in 23S rRNA + S-adenosyl-L-homocysteine + H(+)</text>
        <dbReference type="Rhea" id="RHEA:43736"/>
        <dbReference type="Rhea" id="RHEA-COMP:10668"/>
        <dbReference type="Rhea" id="RHEA-COMP:10669"/>
        <dbReference type="ChEBI" id="CHEBI:15378"/>
        <dbReference type="ChEBI" id="CHEBI:57856"/>
        <dbReference type="ChEBI" id="CHEBI:59789"/>
        <dbReference type="ChEBI" id="CHEBI:74411"/>
        <dbReference type="ChEBI" id="CHEBI:74449"/>
        <dbReference type="EC" id="2.1.1.266"/>
    </reaction>
</comment>
<keyword evidence="1 2" id="KW-0489">Methyltransferase</keyword>
<evidence type="ECO:0000256" key="1">
    <source>
        <dbReference type="HAMAP-Rule" id="MF_00934"/>
    </source>
</evidence>
<feature type="binding site" evidence="1">
    <location>
        <begin position="138"/>
        <end position="139"/>
    </location>
    <ligand>
        <name>S-adenosyl-L-methionine</name>
        <dbReference type="ChEBI" id="CHEBI:59789"/>
    </ligand>
</feature>
<feature type="binding site" evidence="1">
    <location>
        <position position="115"/>
    </location>
    <ligand>
        <name>S-adenosyl-L-methionine</name>
        <dbReference type="ChEBI" id="CHEBI:59789"/>
    </ligand>
</feature>
<accession>A0A6L7G4I8</accession>
<dbReference type="Gene3D" id="3.40.50.150">
    <property type="entry name" value="Vaccinia Virus protein VP39"/>
    <property type="match status" value="1"/>
</dbReference>
<dbReference type="PANTHER" id="PTHR37426:SF1">
    <property type="entry name" value="RIBOSOMAL RNA LARGE SUBUNIT METHYLTRANSFERASE J"/>
    <property type="match status" value="1"/>
</dbReference>
<dbReference type="GO" id="GO:0070475">
    <property type="term" value="P:rRNA base methylation"/>
    <property type="evidence" value="ECO:0007669"/>
    <property type="project" value="UniProtKB-UniRule"/>
</dbReference>
<keyword evidence="1 2" id="KW-0808">Transferase</keyword>
<dbReference type="InterPro" id="IPR029063">
    <property type="entry name" value="SAM-dependent_MTases_sf"/>
</dbReference>
<dbReference type="EC" id="2.1.1.266" evidence="1"/>
<feature type="binding site" evidence="1">
    <location>
        <position position="97"/>
    </location>
    <ligand>
        <name>S-adenosyl-L-methionine</name>
        <dbReference type="ChEBI" id="CHEBI:59789"/>
    </ligand>
</feature>
<dbReference type="PANTHER" id="PTHR37426">
    <property type="entry name" value="RIBOSOMAL RNA LARGE SUBUNIT METHYLTRANSFERASE J"/>
    <property type="match status" value="1"/>
</dbReference>
<dbReference type="GO" id="GO:0003723">
    <property type="term" value="F:RNA binding"/>
    <property type="evidence" value="ECO:0007669"/>
    <property type="project" value="UniProtKB-UniRule"/>
</dbReference>
<keyword evidence="1" id="KW-0698">rRNA processing</keyword>
<dbReference type="HAMAP" id="MF_00934">
    <property type="entry name" value="23SrRNA_methyltr_J"/>
    <property type="match status" value="1"/>
</dbReference>
<feature type="site" description="Interaction with substrate rRNA" evidence="1">
    <location>
        <position position="4"/>
    </location>
</feature>
<gene>
    <name evidence="1 2" type="primary">rlmJ</name>
    <name evidence="2" type="ORF">GR170_10565</name>
</gene>
<dbReference type="GO" id="GO:0036307">
    <property type="term" value="F:23S rRNA (adenine(2030)-N(6))-methyltransferase activity"/>
    <property type="evidence" value="ECO:0007669"/>
    <property type="project" value="UniProtKB-UniRule"/>
</dbReference>
<dbReference type="SUPFAM" id="SSF53335">
    <property type="entry name" value="S-adenosyl-L-methionine-dependent methyltransferases"/>
    <property type="match status" value="1"/>
</dbReference>
<protein>
    <recommendedName>
        <fullName evidence="1">Ribosomal RNA large subunit methyltransferase J</fullName>
        <ecNumber evidence="1">2.1.1.266</ecNumber>
    </recommendedName>
    <alternativeName>
        <fullName evidence="1">23S rRNA (adenine(2030)-N6)-methyltransferase</fullName>
    </alternativeName>
    <alternativeName>
        <fullName evidence="1">23S rRNA m6A2030 methyltransferase</fullName>
    </alternativeName>
</protein>
<keyword evidence="1" id="KW-0694">RNA-binding</keyword>
<organism evidence="2 3">
    <name type="scientific">Pseudooceanicola albus</name>
    <dbReference type="NCBI Taxonomy" id="2692189"/>
    <lineage>
        <taxon>Bacteria</taxon>
        <taxon>Pseudomonadati</taxon>
        <taxon>Pseudomonadota</taxon>
        <taxon>Alphaproteobacteria</taxon>
        <taxon>Rhodobacterales</taxon>
        <taxon>Paracoccaceae</taxon>
        <taxon>Pseudooceanicola</taxon>
    </lineage>
</organism>
<comment type="function">
    <text evidence="1">Specifically methylates the adenine in position 2030 of 23S rRNA.</text>
</comment>
<dbReference type="InterPro" id="IPR007473">
    <property type="entry name" value="RlmJ"/>
</dbReference>
<dbReference type="GO" id="GO:0005829">
    <property type="term" value="C:cytosol"/>
    <property type="evidence" value="ECO:0007669"/>
    <property type="project" value="TreeGrafter"/>
</dbReference>
<dbReference type="Pfam" id="PF04378">
    <property type="entry name" value="RsmJ"/>
    <property type="match status" value="1"/>
</dbReference>
<keyword evidence="1" id="KW-0949">S-adenosyl-L-methionine</keyword>
<dbReference type="Proteomes" id="UP000477911">
    <property type="component" value="Unassembled WGS sequence"/>
</dbReference>
<sequence>MLSYQHIYHAGNPADLHKHALLAVMLARMTEKPKGLSYLETHSGRGLYDLSSAEALKTGEAAAGIEARAGAFAPDHPYMQALARVRAKYGATAYPGSPLLAAELLRPGDPMTLAELHPQEHAALARTMNFRAKVHRQDGYEMALSLCPPDPKRGLLLVDPSYEVKSEYDAVPAFVKKLHRKWNVGVVAIWYPILKDGRHQPMLRALESQTLPKVVKSEVAFPPVRDGHGMIGSGMFVINAPFGTQDEAEGLQALFGA</sequence>
<comment type="similarity">
    <text evidence="1">Belongs to the RlmJ family.</text>
</comment>
<comment type="caution">
    <text evidence="2">The sequence shown here is derived from an EMBL/GenBank/DDBJ whole genome shotgun (WGS) entry which is preliminary data.</text>
</comment>
<comment type="subunit">
    <text evidence="1">Monomer.</text>
</comment>
<feature type="binding site" evidence="1">
    <location>
        <position position="159"/>
    </location>
    <ligand>
        <name>S-adenosyl-L-methionine</name>
        <dbReference type="ChEBI" id="CHEBI:59789"/>
    </ligand>
</feature>
<feature type="active site" description="Proton acceptor" evidence="1">
    <location>
        <position position="159"/>
    </location>
</feature>
<dbReference type="AlphaFoldDB" id="A0A6L7G4I8"/>
<keyword evidence="3" id="KW-1185">Reference proteome</keyword>
<dbReference type="RefSeq" id="WP_160894414.1">
    <property type="nucleotide sequence ID" value="NZ_WUMU01000011.1"/>
</dbReference>
<evidence type="ECO:0000313" key="2">
    <source>
        <dbReference type="EMBL" id="MXN18280.1"/>
    </source>
</evidence>
<feature type="binding site" evidence="1">
    <location>
        <position position="42"/>
    </location>
    <ligand>
        <name>S-adenosyl-L-methionine</name>
        <dbReference type="ChEBI" id="CHEBI:59789"/>
    </ligand>
</feature>
<dbReference type="EMBL" id="WUMU01000011">
    <property type="protein sequence ID" value="MXN18280.1"/>
    <property type="molecule type" value="Genomic_DNA"/>
</dbReference>
<evidence type="ECO:0000313" key="3">
    <source>
        <dbReference type="Proteomes" id="UP000477911"/>
    </source>
</evidence>
<proteinExistence type="inferred from homology"/>
<reference evidence="2 3" key="1">
    <citation type="submission" date="2019-12" db="EMBL/GenBank/DDBJ databases">
        <authorList>
            <person name="Li M."/>
        </authorList>
    </citation>
    <scope>NUCLEOTIDE SEQUENCE [LARGE SCALE GENOMIC DNA]</scope>
    <source>
        <strain evidence="2 3">GBMRC 2024</strain>
    </source>
</reference>
<feature type="binding site" evidence="1">
    <location>
        <position position="19"/>
    </location>
    <ligand>
        <name>S-adenosyl-L-methionine</name>
        <dbReference type="ChEBI" id="CHEBI:59789"/>
    </ligand>
</feature>
<name>A0A6L7G4I8_9RHOB</name>